<organism evidence="4 5">
    <name type="scientific">Pseudonocardia charpentierae</name>
    <dbReference type="NCBI Taxonomy" id="3075545"/>
    <lineage>
        <taxon>Bacteria</taxon>
        <taxon>Bacillati</taxon>
        <taxon>Actinomycetota</taxon>
        <taxon>Actinomycetes</taxon>
        <taxon>Pseudonocardiales</taxon>
        <taxon>Pseudonocardiaceae</taxon>
        <taxon>Pseudonocardia</taxon>
    </lineage>
</organism>
<feature type="domain" description="AB hydrolase-1" evidence="3">
    <location>
        <begin position="48"/>
        <end position="309"/>
    </location>
</feature>
<proteinExistence type="predicted"/>
<evidence type="ECO:0000256" key="2">
    <source>
        <dbReference type="SAM" id="MobiDB-lite"/>
    </source>
</evidence>
<dbReference type="PRINTS" id="PR00111">
    <property type="entry name" value="ABHYDROLASE"/>
</dbReference>
<dbReference type="Gene3D" id="3.40.50.1820">
    <property type="entry name" value="alpha/beta hydrolase"/>
    <property type="match status" value="1"/>
</dbReference>
<protein>
    <submittedName>
        <fullName evidence="4">Alpha/beta hydrolase</fullName>
    </submittedName>
</protein>
<dbReference type="Proteomes" id="UP001183202">
    <property type="component" value="Unassembled WGS sequence"/>
</dbReference>
<dbReference type="PRINTS" id="PR00412">
    <property type="entry name" value="EPOXHYDRLASE"/>
</dbReference>
<feature type="region of interest" description="Disordered" evidence="2">
    <location>
        <begin position="1"/>
        <end position="22"/>
    </location>
</feature>
<evidence type="ECO:0000259" key="3">
    <source>
        <dbReference type="Pfam" id="PF00561"/>
    </source>
</evidence>
<dbReference type="Pfam" id="PF00561">
    <property type="entry name" value="Abhydrolase_1"/>
    <property type="match status" value="1"/>
</dbReference>
<dbReference type="InterPro" id="IPR029058">
    <property type="entry name" value="AB_hydrolase_fold"/>
</dbReference>
<evidence type="ECO:0000313" key="5">
    <source>
        <dbReference type="Proteomes" id="UP001183202"/>
    </source>
</evidence>
<dbReference type="InterPro" id="IPR000639">
    <property type="entry name" value="Epox_hydrolase-like"/>
</dbReference>
<evidence type="ECO:0000256" key="1">
    <source>
        <dbReference type="ARBA" id="ARBA00022801"/>
    </source>
</evidence>
<dbReference type="PANTHER" id="PTHR43329">
    <property type="entry name" value="EPOXIDE HYDROLASE"/>
    <property type="match status" value="1"/>
</dbReference>
<comment type="caution">
    <text evidence="4">The sequence shown here is derived from an EMBL/GenBank/DDBJ whole genome shotgun (WGS) entry which is preliminary data.</text>
</comment>
<accession>A0ABU2N9T1</accession>
<keyword evidence="5" id="KW-1185">Reference proteome</keyword>
<gene>
    <name evidence="4" type="ORF">RM445_14335</name>
</gene>
<reference evidence="5" key="1">
    <citation type="submission" date="2023-07" db="EMBL/GenBank/DDBJ databases">
        <title>30 novel species of actinomycetes from the DSMZ collection.</title>
        <authorList>
            <person name="Nouioui I."/>
        </authorList>
    </citation>
    <scope>NUCLEOTIDE SEQUENCE [LARGE SCALE GENOMIC DNA]</scope>
    <source>
        <strain evidence="5">DSM 45834</strain>
    </source>
</reference>
<evidence type="ECO:0000313" key="4">
    <source>
        <dbReference type="EMBL" id="MDT0350707.1"/>
    </source>
</evidence>
<feature type="compositionally biased region" description="Basic residues" evidence="2">
    <location>
        <begin position="1"/>
        <end position="10"/>
    </location>
</feature>
<dbReference type="RefSeq" id="WP_311556739.1">
    <property type="nucleotide sequence ID" value="NZ_JAVREJ010000009.1"/>
</dbReference>
<dbReference type="SUPFAM" id="SSF53474">
    <property type="entry name" value="alpha/beta-Hydrolases"/>
    <property type="match status" value="1"/>
</dbReference>
<dbReference type="InterPro" id="IPR000073">
    <property type="entry name" value="AB_hydrolase_1"/>
</dbReference>
<dbReference type="GO" id="GO:0016787">
    <property type="term" value="F:hydrolase activity"/>
    <property type="evidence" value="ECO:0007669"/>
    <property type="project" value="UniProtKB-KW"/>
</dbReference>
<dbReference type="EMBL" id="JAVREJ010000009">
    <property type="protein sequence ID" value="MDT0350707.1"/>
    <property type="molecule type" value="Genomic_DNA"/>
</dbReference>
<keyword evidence="1 4" id="KW-0378">Hydrolase</keyword>
<name>A0ABU2N9T1_9PSEU</name>
<sequence>MLRARRRGRPGRAPDASSVRLPGPWHHRDISANGIRLHVAECGAPGAPLVVLLHGFPEFWWTWRRQLPAIADAGFRAVAVDLRGYGDSDKPPRGYDLWTLAGDVAGLIRALGEPSAWVVGHGWGGMIGWTVTALHPRLVAGLVVLGAPHPLAVRRNVVRDPRGQGRAVLAGRGHVLAAQVPRRPEHLLRVDDGAHVERLMRQRAGADWVDTEDFTVSVEGNRRAIQVAGAAHSALEYYRWAVRSQVRAEGRRFAAAVERRPSVPVLQVHGADDPYLFTSTAETSQRWGGPHLRTEVLAATGHFPHAERPSATTSLLLDFLPR</sequence>